<sequence length="919" mass="105221">MEKELSIIDGILLNLAGILRFYEFEHTQYNTLLGILKQFQLETINDDELKLSHEIFQKESNKEIGLLEEKVKNLDEKIEKIRTEISSRNDSKEKLINLFNALKSVDNLDSSFQSDKTSSNSVVQKNDFNSVLPIMEIREELDENGDIINSEIKPYQSPESQLKKLLEGRKSSEHSKQVQPKMNVNQDVKPPKITEVKAPVEQQNLITEEKSDDILEESENPNSKNFLPFVIREEIDEDGNIIKSSMSRIPQMKPDEDGTSETDITNDSTISPTTNTEEVEEDQLNELFEDMGFKIPKVTEVKDEEPISDIKEVKIEDEVTQIPLKDDSSKPTEGSSENMDTYPVDTNDIYALELISDELNNQNNNENIQKRTFTNMFGGRGQNLFAQQIMNLRNKTTATTEHQNQHTCVNGHDDHPIIEEVGDIIETSQVVDHIEEITTISEIKDKKVKKSVSFNSKVDVKKVDDIWDDLRLSNAENDLNDLSKIKESSSTSFFKRSRETVKKEGFKPIDESVQKEEIQSSVISDVMERQIVESDPQSSYNLGKNDVFKTFDQTSLRKQLDQNMSQLEESDNLVKLSGKKPLSKFKMARAAEIGKKFQETHIPTEVREQLQNLASSISYPVLKPVTEDKTKIISLKSNMKSLLPNKSFNKDQKSKTIETPKDINPLPVNPQTLTDEDYEIIRNEASEGFFDDDEDMEQSEFISSFNVINEHVNKDLSDIVEKSNDKSVSNNIEYFPKYEKKSNGEEKEVIGTTLDYKSLSEDMDTMAKAYVLGLYDDDIHTSGEVIEEIEDFKKHNQIVEDSESSKLHERVTEINKNVEDPDGKIEEILEDNNPMVVSDIIENDIDDIMEANDIPDEQLDIELNDESLASQVALDYTRMRSNMIHKYKGGFRETDKEKEFVRPEGSERISRFKLARLGM</sequence>
<evidence type="ECO:0000313" key="5">
    <source>
        <dbReference type="Proteomes" id="UP000697127"/>
    </source>
</evidence>
<dbReference type="Proteomes" id="UP000697127">
    <property type="component" value="Unassembled WGS sequence"/>
</dbReference>
<reference evidence="4" key="1">
    <citation type="submission" date="2020-11" db="EMBL/GenBank/DDBJ databases">
        <title>Kefir isolates.</title>
        <authorList>
            <person name="Marcisauskas S."/>
            <person name="Kim Y."/>
            <person name="Blasche S."/>
        </authorList>
    </citation>
    <scope>NUCLEOTIDE SEQUENCE</scope>
    <source>
        <strain evidence="4">Olga-1</strain>
    </source>
</reference>
<keyword evidence="1" id="KW-0175">Coiled coil</keyword>
<dbReference type="InterPro" id="IPR024325">
    <property type="entry name" value="DUF3835"/>
</dbReference>
<feature type="region of interest" description="Disordered" evidence="2">
    <location>
        <begin position="249"/>
        <end position="279"/>
    </location>
</feature>
<dbReference type="AlphaFoldDB" id="A0A9P6WMF6"/>
<organism evidence="4 5">
    <name type="scientific">Pichia californica</name>
    <dbReference type="NCBI Taxonomy" id="460514"/>
    <lineage>
        <taxon>Eukaryota</taxon>
        <taxon>Fungi</taxon>
        <taxon>Dikarya</taxon>
        <taxon>Ascomycota</taxon>
        <taxon>Saccharomycotina</taxon>
        <taxon>Pichiomycetes</taxon>
        <taxon>Pichiales</taxon>
        <taxon>Pichiaceae</taxon>
        <taxon>Pichia</taxon>
    </lineage>
</organism>
<evidence type="ECO:0000256" key="2">
    <source>
        <dbReference type="SAM" id="MobiDB-lite"/>
    </source>
</evidence>
<proteinExistence type="predicted"/>
<evidence type="ECO:0000256" key="1">
    <source>
        <dbReference type="SAM" id="Coils"/>
    </source>
</evidence>
<dbReference type="EMBL" id="PUHW01000154">
    <property type="protein sequence ID" value="KAG0688403.1"/>
    <property type="molecule type" value="Genomic_DNA"/>
</dbReference>
<name>A0A9P6WMF6_9ASCO</name>
<evidence type="ECO:0000259" key="3">
    <source>
        <dbReference type="Pfam" id="PF12927"/>
    </source>
</evidence>
<feature type="compositionally biased region" description="Basic and acidic residues" evidence="2">
    <location>
        <begin position="648"/>
        <end position="661"/>
    </location>
</feature>
<dbReference type="Pfam" id="PF12927">
    <property type="entry name" value="DUF3835"/>
    <property type="match status" value="1"/>
</dbReference>
<feature type="region of interest" description="Disordered" evidence="2">
    <location>
        <begin position="324"/>
        <end position="343"/>
    </location>
</feature>
<feature type="region of interest" description="Disordered" evidence="2">
    <location>
        <begin position="646"/>
        <end position="671"/>
    </location>
</feature>
<feature type="coiled-coil region" evidence="1">
    <location>
        <begin position="57"/>
        <end position="84"/>
    </location>
</feature>
<gene>
    <name evidence="4" type="ORF">C6P40_001012</name>
</gene>
<feature type="domain" description="DUF3835" evidence="3">
    <location>
        <begin position="837"/>
        <end position="917"/>
    </location>
</feature>
<accession>A0A9P6WMF6</accession>
<keyword evidence="5" id="KW-1185">Reference proteome</keyword>
<evidence type="ECO:0000313" key="4">
    <source>
        <dbReference type="EMBL" id="KAG0688403.1"/>
    </source>
</evidence>
<comment type="caution">
    <text evidence="4">The sequence shown here is derived from an EMBL/GenBank/DDBJ whole genome shotgun (WGS) entry which is preliminary data.</text>
</comment>
<protein>
    <recommendedName>
        <fullName evidence="3">DUF3835 domain-containing protein</fullName>
    </recommendedName>
</protein>
<feature type="compositionally biased region" description="Polar residues" evidence="2">
    <location>
        <begin position="261"/>
        <end position="276"/>
    </location>
</feature>